<dbReference type="Proteomes" id="UP000594262">
    <property type="component" value="Unplaced"/>
</dbReference>
<dbReference type="GO" id="GO:0005856">
    <property type="term" value="C:cytoskeleton"/>
    <property type="evidence" value="ECO:0007669"/>
    <property type="project" value="TreeGrafter"/>
</dbReference>
<evidence type="ECO:0000313" key="3">
    <source>
        <dbReference type="EnsemblMetazoa" id="CLYHEMP005187.1"/>
    </source>
</evidence>
<dbReference type="GO" id="GO:0051015">
    <property type="term" value="F:actin filament binding"/>
    <property type="evidence" value="ECO:0007669"/>
    <property type="project" value="TreeGrafter"/>
</dbReference>
<keyword evidence="4" id="KW-1185">Reference proteome</keyword>
<dbReference type="EnsemblMetazoa" id="CLYHEMT005187.1">
    <property type="protein sequence ID" value="CLYHEMP005187.1"/>
    <property type="gene ID" value="CLYHEMG005187"/>
</dbReference>
<comment type="similarity">
    <text evidence="1">Belongs to the aldolase class II family. Adducin subfamily.</text>
</comment>
<evidence type="ECO:0000256" key="1">
    <source>
        <dbReference type="ARBA" id="ARBA00006274"/>
    </source>
</evidence>
<name>A0A7M5UVM7_9CNID</name>
<dbReference type="InterPro" id="IPR001303">
    <property type="entry name" value="Aldolase_II/adducin_N"/>
</dbReference>
<dbReference type="PANTHER" id="PTHR10672:SF21">
    <property type="entry name" value="CLASS II ALDOLASE_ADDUCIN N-TERMINAL DOMAIN-CONTAINING PROTEIN"/>
    <property type="match status" value="1"/>
</dbReference>
<sequence length="305" mass="34338">MISTRLILREVLKHDSKKILLRGLATVQRQRRTGLSAAQEKEIVRENWELRCQLATAYRAFEKFGMSEGICNHLTAKAPSLFKEEGVALLVPYGMYWSQVTPECFVGIDLKTAEVIEGLGREPETTAYSIHLGVYDARPDVQCVMHTHPQYSTTLSVLKDPTIQMISQNAARFRTNVAYDIGGYDGIANQGENTEGKRLGQALGDKDVLVMGNHGLLTVGETIPMAYDRHYYFERAAETQVLAYQTGKPLSYLPDDVAKRTEEGIYAYVTKEVVAKHLNALRNVFMKEDPTFIDPKNSEYMEYVG</sequence>
<dbReference type="PANTHER" id="PTHR10672">
    <property type="entry name" value="ADDUCIN"/>
    <property type="match status" value="1"/>
</dbReference>
<dbReference type="RefSeq" id="XP_066930618.1">
    <property type="nucleotide sequence ID" value="XM_067074517.1"/>
</dbReference>
<evidence type="ECO:0000259" key="2">
    <source>
        <dbReference type="SMART" id="SM01007"/>
    </source>
</evidence>
<dbReference type="AlphaFoldDB" id="A0A7M5UVM7"/>
<reference evidence="3" key="1">
    <citation type="submission" date="2021-01" db="UniProtKB">
        <authorList>
            <consortium name="EnsemblMetazoa"/>
        </authorList>
    </citation>
    <scope>IDENTIFICATION</scope>
</reference>
<dbReference type="GeneID" id="136818157"/>
<evidence type="ECO:0000313" key="4">
    <source>
        <dbReference type="Proteomes" id="UP000594262"/>
    </source>
</evidence>
<dbReference type="InterPro" id="IPR051017">
    <property type="entry name" value="Aldolase-II_Adducin_sf"/>
</dbReference>
<dbReference type="SMART" id="SM01007">
    <property type="entry name" value="Aldolase_II"/>
    <property type="match status" value="1"/>
</dbReference>
<dbReference type="GO" id="GO:0005886">
    <property type="term" value="C:plasma membrane"/>
    <property type="evidence" value="ECO:0007669"/>
    <property type="project" value="UniProtKB-SubCell"/>
</dbReference>
<accession>A0A7M5UVM7</accession>
<dbReference type="OrthoDB" id="3238794at2759"/>
<dbReference type="Gene3D" id="3.40.225.10">
    <property type="entry name" value="Class II aldolase/adducin N-terminal domain"/>
    <property type="match status" value="1"/>
</dbReference>
<dbReference type="SUPFAM" id="SSF53639">
    <property type="entry name" value="AraD/HMP-PK domain-like"/>
    <property type="match status" value="1"/>
</dbReference>
<organism evidence="3 4">
    <name type="scientific">Clytia hemisphaerica</name>
    <dbReference type="NCBI Taxonomy" id="252671"/>
    <lineage>
        <taxon>Eukaryota</taxon>
        <taxon>Metazoa</taxon>
        <taxon>Cnidaria</taxon>
        <taxon>Hydrozoa</taxon>
        <taxon>Hydroidolina</taxon>
        <taxon>Leptothecata</taxon>
        <taxon>Obeliida</taxon>
        <taxon>Clytiidae</taxon>
        <taxon>Clytia</taxon>
    </lineage>
</organism>
<dbReference type="Pfam" id="PF00596">
    <property type="entry name" value="Aldolase_II"/>
    <property type="match status" value="1"/>
</dbReference>
<feature type="domain" description="Class II aldolase/adducin N-terminal" evidence="2">
    <location>
        <begin position="52"/>
        <end position="241"/>
    </location>
</feature>
<protein>
    <recommendedName>
        <fullName evidence="2">Class II aldolase/adducin N-terminal domain-containing protein</fullName>
    </recommendedName>
</protein>
<proteinExistence type="inferred from homology"/>
<dbReference type="InterPro" id="IPR036409">
    <property type="entry name" value="Aldolase_II/adducin_N_sf"/>
</dbReference>